<gene>
    <name evidence="1" type="ORF">RPMA_09620</name>
</gene>
<evidence type="ECO:0000313" key="1">
    <source>
        <dbReference type="EMBL" id="QUS39063.1"/>
    </source>
</evidence>
<evidence type="ECO:0000313" key="2">
    <source>
        <dbReference type="Proteomes" id="UP000682843"/>
    </source>
</evidence>
<dbReference type="EMBL" id="CP036498">
    <property type="protein sequence ID" value="QUS39063.1"/>
    <property type="molecule type" value="Genomic_DNA"/>
</dbReference>
<accession>A0ABX8A9E5</accession>
<proteinExistence type="predicted"/>
<protein>
    <submittedName>
        <fullName evidence="1">Phage terminase small subunit P27 family</fullName>
    </submittedName>
</protein>
<dbReference type="Pfam" id="PF05119">
    <property type="entry name" value="Terminase_4"/>
    <property type="match status" value="1"/>
</dbReference>
<dbReference type="Proteomes" id="UP000682843">
    <property type="component" value="Chromosome"/>
</dbReference>
<dbReference type="InterPro" id="IPR006448">
    <property type="entry name" value="Phage_term_ssu_P27"/>
</dbReference>
<name>A0ABX8A9E5_9BRAD</name>
<sequence>MRGTKPSMKQDSEAITKVRPAPKWLSDDARSEWRRVLPILIGRKILTVGDLGSLENYCVAIGQVRETERVIQTEGMFYQGEHGPKRHPATAIQAEATTRARLLAAELGLTPVSRSRPAIRDDDDADASLD</sequence>
<organism evidence="1 2">
    <name type="scientific">Tardiphaga alba</name>
    <dbReference type="NCBI Taxonomy" id="340268"/>
    <lineage>
        <taxon>Bacteria</taxon>
        <taxon>Pseudomonadati</taxon>
        <taxon>Pseudomonadota</taxon>
        <taxon>Alphaproteobacteria</taxon>
        <taxon>Hyphomicrobiales</taxon>
        <taxon>Nitrobacteraceae</taxon>
        <taxon>Tardiphaga</taxon>
    </lineage>
</organism>
<keyword evidence="2" id="KW-1185">Reference proteome</keyword>
<dbReference type="NCBIfam" id="TIGR01558">
    <property type="entry name" value="sm_term_P27"/>
    <property type="match status" value="1"/>
</dbReference>
<reference evidence="1 2" key="1">
    <citation type="submission" date="2019-02" db="EMBL/GenBank/DDBJ databases">
        <title>Emended description of the genus Rhodopseudomonas and description of Rhodopseudomonas albus sp. nov., a non-phototrophic, heavy-metal-tolerant bacterium isolated from garden soil.</title>
        <authorList>
            <person name="Bao Z."/>
            <person name="Cao W.W."/>
            <person name="Sato Y."/>
            <person name="Nishizawa T."/>
            <person name="Zhao J."/>
            <person name="Guo Y."/>
            <person name="Ohta H."/>
        </authorList>
    </citation>
    <scope>NUCLEOTIDE SEQUENCE [LARGE SCALE GENOMIC DNA]</scope>
    <source>
        <strain evidence="1 2">SK50-23</strain>
    </source>
</reference>